<proteinExistence type="inferred from homology"/>
<dbReference type="PRINTS" id="PR01006">
    <property type="entry name" value="FLGHOOKFLIE"/>
</dbReference>
<keyword evidence="6" id="KW-0282">Flagellum</keyword>
<keyword evidence="6" id="KW-0969">Cilium</keyword>
<dbReference type="PANTHER" id="PTHR34653:SF1">
    <property type="entry name" value="FLAGELLAR HOOK-BASAL BODY COMPLEX PROTEIN FLIE"/>
    <property type="match status" value="1"/>
</dbReference>
<dbReference type="GO" id="GO:0071973">
    <property type="term" value="P:bacterial-type flagellum-dependent cell motility"/>
    <property type="evidence" value="ECO:0007669"/>
    <property type="project" value="InterPro"/>
</dbReference>
<evidence type="ECO:0000256" key="2">
    <source>
        <dbReference type="ARBA" id="ARBA00009272"/>
    </source>
</evidence>
<name>A0A2U3L3D4_9FIRM</name>
<evidence type="ECO:0000256" key="1">
    <source>
        <dbReference type="ARBA" id="ARBA00004117"/>
    </source>
</evidence>
<dbReference type="NCBIfam" id="TIGR00205">
    <property type="entry name" value="fliE"/>
    <property type="match status" value="1"/>
</dbReference>
<dbReference type="Pfam" id="PF02049">
    <property type="entry name" value="FliE"/>
    <property type="match status" value="1"/>
</dbReference>
<dbReference type="GO" id="GO:0009425">
    <property type="term" value="C:bacterial-type flagellum basal body"/>
    <property type="evidence" value="ECO:0007669"/>
    <property type="project" value="UniProtKB-SubCell"/>
</dbReference>
<accession>A0A2U3L3D4</accession>
<comment type="subcellular location">
    <subcellularLocation>
        <location evidence="1 4">Bacterial flagellum basal body</location>
    </subcellularLocation>
</comment>
<evidence type="ECO:0000256" key="3">
    <source>
        <dbReference type="ARBA" id="ARBA00023143"/>
    </source>
</evidence>
<evidence type="ECO:0000313" key="7">
    <source>
        <dbReference type="Proteomes" id="UP000238916"/>
    </source>
</evidence>
<evidence type="ECO:0000313" key="6">
    <source>
        <dbReference type="EMBL" id="SPF46423.1"/>
    </source>
</evidence>
<dbReference type="EMBL" id="OMOF01000291">
    <property type="protein sequence ID" value="SPF46423.1"/>
    <property type="molecule type" value="Genomic_DNA"/>
</dbReference>
<keyword evidence="6" id="KW-0966">Cell projection</keyword>
<sequence length="111" mass="11600">MSILAIAPILPIGPLSSITPTSLVSTPNYSSGDGAQKAGTDFSKFLNDALSQVNALQTNADVASQQLATGQVQDLSTAMVALEKASLSLSLAVSVRDKVLDAYNQVMRMQM</sequence>
<dbReference type="OrthoDB" id="9812413at2"/>
<keyword evidence="3 4" id="KW-0975">Bacterial flagellum</keyword>
<evidence type="ECO:0000256" key="5">
    <source>
        <dbReference type="NCBIfam" id="TIGR00205"/>
    </source>
</evidence>
<dbReference type="PANTHER" id="PTHR34653">
    <property type="match status" value="1"/>
</dbReference>
<dbReference type="AlphaFoldDB" id="A0A2U3L3D4"/>
<gene>
    <name evidence="4 6" type="primary">fliE</name>
    <name evidence="6" type="ORF">SBF1_3600003</name>
</gene>
<comment type="similarity">
    <text evidence="2 4">Belongs to the FliE family.</text>
</comment>
<organism evidence="6 7">
    <name type="scientific">Candidatus Desulfosporosinus infrequens</name>
    <dbReference type="NCBI Taxonomy" id="2043169"/>
    <lineage>
        <taxon>Bacteria</taxon>
        <taxon>Bacillati</taxon>
        <taxon>Bacillota</taxon>
        <taxon>Clostridia</taxon>
        <taxon>Eubacteriales</taxon>
        <taxon>Desulfitobacteriaceae</taxon>
        <taxon>Desulfosporosinus</taxon>
    </lineage>
</organism>
<dbReference type="InterPro" id="IPR001624">
    <property type="entry name" value="FliE"/>
</dbReference>
<dbReference type="Proteomes" id="UP000238916">
    <property type="component" value="Unassembled WGS sequence"/>
</dbReference>
<protein>
    <recommendedName>
        <fullName evidence="4 5">Flagellar hook-basal body complex protein FliE</fullName>
    </recommendedName>
</protein>
<dbReference type="GO" id="GO:0005198">
    <property type="term" value="F:structural molecule activity"/>
    <property type="evidence" value="ECO:0007669"/>
    <property type="project" value="UniProtKB-UniRule"/>
</dbReference>
<dbReference type="GO" id="GO:0003774">
    <property type="term" value="F:cytoskeletal motor activity"/>
    <property type="evidence" value="ECO:0007669"/>
    <property type="project" value="InterPro"/>
</dbReference>
<reference evidence="7" key="1">
    <citation type="submission" date="2018-02" db="EMBL/GenBank/DDBJ databases">
        <authorList>
            <person name="Hausmann B."/>
        </authorList>
    </citation>
    <scope>NUCLEOTIDE SEQUENCE [LARGE SCALE GENOMIC DNA]</scope>
    <source>
        <strain evidence="7">Peat soil MAG SbF1</strain>
    </source>
</reference>
<dbReference type="HAMAP" id="MF_00724">
    <property type="entry name" value="FliE"/>
    <property type="match status" value="1"/>
</dbReference>
<evidence type="ECO:0000256" key="4">
    <source>
        <dbReference type="HAMAP-Rule" id="MF_00724"/>
    </source>
</evidence>